<proteinExistence type="predicted"/>
<dbReference type="Proteomes" id="UP001153069">
    <property type="component" value="Unassembled WGS sequence"/>
</dbReference>
<reference evidence="1" key="1">
    <citation type="submission" date="2020-06" db="EMBL/GenBank/DDBJ databases">
        <authorList>
            <consortium name="Plant Systems Biology data submission"/>
        </authorList>
    </citation>
    <scope>NUCLEOTIDE SEQUENCE</scope>
    <source>
        <strain evidence="1">D6</strain>
    </source>
</reference>
<protein>
    <submittedName>
        <fullName evidence="1">Uncharacterized protein</fullName>
    </submittedName>
</protein>
<evidence type="ECO:0000313" key="2">
    <source>
        <dbReference type="Proteomes" id="UP001153069"/>
    </source>
</evidence>
<organism evidence="1 2">
    <name type="scientific">Seminavis robusta</name>
    <dbReference type="NCBI Taxonomy" id="568900"/>
    <lineage>
        <taxon>Eukaryota</taxon>
        <taxon>Sar</taxon>
        <taxon>Stramenopiles</taxon>
        <taxon>Ochrophyta</taxon>
        <taxon>Bacillariophyta</taxon>
        <taxon>Bacillariophyceae</taxon>
        <taxon>Bacillariophycidae</taxon>
        <taxon>Naviculales</taxon>
        <taxon>Naviculaceae</taxon>
        <taxon>Seminavis</taxon>
    </lineage>
</organism>
<comment type="caution">
    <text evidence="1">The sequence shown here is derived from an EMBL/GenBank/DDBJ whole genome shotgun (WGS) entry which is preliminary data.</text>
</comment>
<dbReference type="EMBL" id="CAICTM010000079">
    <property type="protein sequence ID" value="CAB9500265.1"/>
    <property type="molecule type" value="Genomic_DNA"/>
</dbReference>
<gene>
    <name evidence="1" type="ORF">SEMRO_80_G042953.1</name>
</gene>
<dbReference type="AlphaFoldDB" id="A0A9N8DEE1"/>
<sequence>MSYRCWRYIHDLVNEFQEPNTSLAKRHYNDVKYTSLMLFNKIVDALRKRQRGDGAGCSWFDTVLEASKIIEETTLMREQMRDDEARYKQDLINWHCSDEGKMMYRIPNKVKTFKQFRKKTCKVKDYAVEIVTKMYRLDQINRKEMNEEVPTQSNFEFEDKPGDAQDAEAVTRVQTW</sequence>
<name>A0A9N8DEE1_9STRA</name>
<accession>A0A9N8DEE1</accession>
<keyword evidence="2" id="KW-1185">Reference proteome</keyword>
<evidence type="ECO:0000313" key="1">
    <source>
        <dbReference type="EMBL" id="CAB9500265.1"/>
    </source>
</evidence>